<dbReference type="Proteomes" id="UP000186883">
    <property type="component" value="Unassembled WGS sequence"/>
</dbReference>
<keyword evidence="2" id="KW-1185">Reference proteome</keyword>
<gene>
    <name evidence="1" type="ORF">ATP06_0227075</name>
</gene>
<evidence type="ECO:0000313" key="2">
    <source>
        <dbReference type="Proteomes" id="UP000186883"/>
    </source>
</evidence>
<comment type="caution">
    <text evidence="1">The sequence shown here is derived from an EMBL/GenBank/DDBJ whole genome shotgun (WGS) entry which is preliminary data.</text>
</comment>
<dbReference type="InterPro" id="IPR025234">
    <property type="entry name" value="YjzH-like"/>
</dbReference>
<name>A0ABX3DMC1_9PSEU</name>
<dbReference type="Pfam" id="PF13783">
    <property type="entry name" value="DUF4177"/>
    <property type="match status" value="1"/>
</dbReference>
<evidence type="ECO:0000313" key="1">
    <source>
        <dbReference type="EMBL" id="OKA05227.1"/>
    </source>
</evidence>
<protein>
    <recommendedName>
        <fullName evidence="3">DUF4177 domain-containing protein</fullName>
    </recommendedName>
</protein>
<evidence type="ECO:0008006" key="3">
    <source>
        <dbReference type="Google" id="ProtNLM"/>
    </source>
</evidence>
<dbReference type="RefSeq" id="WP_074038244.1">
    <property type="nucleotide sequence ID" value="NZ_FOPQ01000028.1"/>
</dbReference>
<sequence>MNMTEYRTVWVEDWVTDKSSGETVVNATNAMNRHAAEGWEVVSAVPGTNAQTYSGLFITFRR</sequence>
<reference evidence="1" key="1">
    <citation type="submission" date="2016-11" db="EMBL/GenBank/DDBJ databases">
        <title>Genome sequencing of Amycolatopsis regifaucium.</title>
        <authorList>
            <person name="Mayilraj S."/>
            <person name="Kaur N."/>
        </authorList>
    </citation>
    <scope>NUCLEOTIDE SEQUENCE [LARGE SCALE GENOMIC DNA]</scope>
    <source>
        <strain evidence="1">GY080</strain>
    </source>
</reference>
<organism evidence="1 2">
    <name type="scientific">Amycolatopsis regifaucium</name>
    <dbReference type="NCBI Taxonomy" id="546365"/>
    <lineage>
        <taxon>Bacteria</taxon>
        <taxon>Bacillati</taxon>
        <taxon>Actinomycetota</taxon>
        <taxon>Actinomycetes</taxon>
        <taxon>Pseudonocardiales</taxon>
        <taxon>Pseudonocardiaceae</taxon>
        <taxon>Amycolatopsis</taxon>
    </lineage>
</organism>
<accession>A0ABX3DMC1</accession>
<proteinExistence type="predicted"/>
<dbReference type="EMBL" id="LOBU02000018">
    <property type="protein sequence ID" value="OKA05227.1"/>
    <property type="molecule type" value="Genomic_DNA"/>
</dbReference>